<proteinExistence type="predicted"/>
<dbReference type="EMBL" id="BBYR01000054">
    <property type="protein sequence ID" value="GAP37677.1"/>
    <property type="molecule type" value="Genomic_DNA"/>
</dbReference>
<evidence type="ECO:0000256" key="1">
    <source>
        <dbReference type="SAM" id="MobiDB-lite"/>
    </source>
</evidence>
<protein>
    <submittedName>
        <fullName evidence="2">Uncharacterized protein</fullName>
    </submittedName>
</protein>
<organism evidence="2 3">
    <name type="scientific">Piscinibacter sakaiensis</name>
    <name type="common">Ideonella sakaiensis</name>
    <dbReference type="NCBI Taxonomy" id="1547922"/>
    <lineage>
        <taxon>Bacteria</taxon>
        <taxon>Pseudomonadati</taxon>
        <taxon>Pseudomonadota</taxon>
        <taxon>Betaproteobacteria</taxon>
        <taxon>Burkholderiales</taxon>
        <taxon>Sphaerotilaceae</taxon>
        <taxon>Piscinibacter</taxon>
    </lineage>
</organism>
<keyword evidence="3" id="KW-1185">Reference proteome</keyword>
<feature type="region of interest" description="Disordered" evidence="1">
    <location>
        <begin position="1"/>
        <end position="46"/>
    </location>
</feature>
<dbReference type="AlphaFoldDB" id="A0A0K8P4U4"/>
<reference evidence="3" key="1">
    <citation type="submission" date="2015-07" db="EMBL/GenBank/DDBJ databases">
        <title>Discovery of a poly(ethylene terephthalate assimilation.</title>
        <authorList>
            <person name="Yoshida S."/>
            <person name="Hiraga K."/>
            <person name="Takehana T."/>
            <person name="Taniguchi I."/>
            <person name="Yamaji H."/>
            <person name="Maeda Y."/>
            <person name="Toyohara K."/>
            <person name="Miyamoto K."/>
            <person name="Kimura Y."/>
            <person name="Oda K."/>
        </authorList>
    </citation>
    <scope>NUCLEOTIDE SEQUENCE [LARGE SCALE GENOMIC DNA]</scope>
    <source>
        <strain evidence="3">NBRC 110686 / TISTR 2288 / 201-F6</strain>
    </source>
</reference>
<name>A0A0K8P4U4_PISS1</name>
<accession>A0A0K8P4U4</accession>
<reference evidence="2 3" key="2">
    <citation type="journal article" date="2016" name="Science">
        <title>A bacterium that degrades and assimilates poly(ethylene terephthalate).</title>
        <authorList>
            <person name="Yoshida S."/>
            <person name="Hiraga K."/>
            <person name="Takehana T."/>
            <person name="Taniguchi I."/>
            <person name="Yamaji H."/>
            <person name="Maeda Y."/>
            <person name="Toyohara K."/>
            <person name="Miyamoto K."/>
            <person name="Kimura Y."/>
            <person name="Oda K."/>
        </authorList>
    </citation>
    <scope>NUCLEOTIDE SEQUENCE [LARGE SCALE GENOMIC DNA]</scope>
    <source>
        <strain evidence="3">NBRC 110686 / TISTR 2288 / 201-F6</strain>
    </source>
</reference>
<dbReference type="Proteomes" id="UP000037660">
    <property type="component" value="Unassembled WGS sequence"/>
</dbReference>
<comment type="caution">
    <text evidence="2">The sequence shown here is derived from an EMBL/GenBank/DDBJ whole genome shotgun (WGS) entry which is preliminary data.</text>
</comment>
<evidence type="ECO:0000313" key="2">
    <source>
        <dbReference type="EMBL" id="GAP37677.1"/>
    </source>
</evidence>
<evidence type="ECO:0000313" key="3">
    <source>
        <dbReference type="Proteomes" id="UP000037660"/>
    </source>
</evidence>
<gene>
    <name evidence="2" type="ORF">ISF6_3622</name>
</gene>
<sequence>MTVLSARGLAPNHSSDCLEPPSWREAGGSRRTRWSPLPEGARGSRA</sequence>